<evidence type="ECO:0000313" key="1">
    <source>
        <dbReference type="EMBL" id="GGL62494.1"/>
    </source>
</evidence>
<dbReference type="OrthoDB" id="213344at2157"/>
<reference evidence="1" key="2">
    <citation type="submission" date="2020-09" db="EMBL/GenBank/DDBJ databases">
        <authorList>
            <person name="Sun Q."/>
            <person name="Ohkuma M."/>
        </authorList>
    </citation>
    <scope>NUCLEOTIDE SEQUENCE</scope>
    <source>
        <strain evidence="1">JCM 19596</strain>
    </source>
</reference>
<dbReference type="Proteomes" id="UP000607197">
    <property type="component" value="Unassembled WGS sequence"/>
</dbReference>
<gene>
    <name evidence="1" type="ORF">GCM10009039_20660</name>
</gene>
<comment type="caution">
    <text evidence="1">The sequence shown here is derived from an EMBL/GenBank/DDBJ whole genome shotgun (WGS) entry which is preliminary data.</text>
</comment>
<dbReference type="Pfam" id="PF19110">
    <property type="entry name" value="DUF5797"/>
    <property type="match status" value="1"/>
</dbReference>
<dbReference type="EMBL" id="BMPG01000002">
    <property type="protein sequence ID" value="GGL62494.1"/>
    <property type="molecule type" value="Genomic_DNA"/>
</dbReference>
<dbReference type="AlphaFoldDB" id="A0A830FKW0"/>
<reference evidence="1" key="1">
    <citation type="journal article" date="2014" name="Int. J. Syst. Evol. Microbiol.">
        <title>Complete genome sequence of Corynebacterium casei LMG S-19264T (=DSM 44701T), isolated from a smear-ripened cheese.</title>
        <authorList>
            <consortium name="US DOE Joint Genome Institute (JGI-PGF)"/>
            <person name="Walter F."/>
            <person name="Albersmeier A."/>
            <person name="Kalinowski J."/>
            <person name="Ruckert C."/>
        </authorList>
    </citation>
    <scope>NUCLEOTIDE SEQUENCE</scope>
    <source>
        <strain evidence="1">JCM 19596</strain>
    </source>
</reference>
<evidence type="ECO:0000313" key="2">
    <source>
        <dbReference type="Proteomes" id="UP000607197"/>
    </source>
</evidence>
<proteinExistence type="predicted"/>
<organism evidence="1 2">
    <name type="scientific">Halocalculus aciditolerans</name>
    <dbReference type="NCBI Taxonomy" id="1383812"/>
    <lineage>
        <taxon>Archaea</taxon>
        <taxon>Methanobacteriati</taxon>
        <taxon>Methanobacteriota</taxon>
        <taxon>Stenosarchaea group</taxon>
        <taxon>Halobacteria</taxon>
        <taxon>Halobacteriales</taxon>
        <taxon>Halobacteriaceae</taxon>
        <taxon>Halocalculus</taxon>
    </lineage>
</organism>
<keyword evidence="2" id="KW-1185">Reference proteome</keyword>
<dbReference type="InterPro" id="IPR043815">
    <property type="entry name" value="DUF5797"/>
</dbReference>
<accession>A0A830FKW0</accession>
<sequence length="162" mass="18457">MSDDGELGAEARERLEDLVELQPTKNKVLQDRWGMESGSDVHQYLEGELKDYYYRDEDSLIRPTAAATALVEGRELDVVAVHMTEDEHRVFEVLNAPDDESESVVAILHKVREAFDDPELGTKPVKSALQSLKRKGVVDVVYRTVPTYRLAVERERVERTND</sequence>
<dbReference type="RefSeq" id="WP_188978623.1">
    <property type="nucleotide sequence ID" value="NZ_BMPG01000002.1"/>
</dbReference>
<name>A0A830FKW0_9EURY</name>
<protein>
    <submittedName>
        <fullName evidence="1">Uncharacterized protein</fullName>
    </submittedName>
</protein>